<dbReference type="STRING" id="33936.AZI98_15985"/>
<gene>
    <name evidence="1" type="ORF">AZI98_15985</name>
</gene>
<dbReference type="AlphaFoldDB" id="A0A165WMV1"/>
<comment type="caution">
    <text evidence="1">The sequence shown here is derived from an EMBL/GenBank/DDBJ whole genome shotgun (WGS) entry which is preliminary data.</text>
</comment>
<evidence type="ECO:0000313" key="1">
    <source>
        <dbReference type="EMBL" id="KZN95123.1"/>
    </source>
</evidence>
<dbReference type="Proteomes" id="UP000076476">
    <property type="component" value="Unassembled WGS sequence"/>
</dbReference>
<dbReference type="EMBL" id="LWBR01000065">
    <property type="protein sequence ID" value="KZN95123.1"/>
    <property type="molecule type" value="Genomic_DNA"/>
</dbReference>
<keyword evidence="2" id="KW-1185">Reference proteome</keyword>
<reference evidence="1 2" key="1">
    <citation type="submission" date="2016-04" db="EMBL/GenBank/DDBJ databases">
        <title>Draft genome sequence of Aeribacillus pallidus 8m3 from petroleum reservoir.</title>
        <authorList>
            <person name="Poltaraus A.B."/>
            <person name="Nazina T.N."/>
            <person name="Tourova T.P."/>
            <person name="Malakho S.M."/>
            <person name="Korshunova A.V."/>
            <person name="Sokolova D.S."/>
        </authorList>
    </citation>
    <scope>NUCLEOTIDE SEQUENCE [LARGE SCALE GENOMIC DNA]</scope>
    <source>
        <strain evidence="1 2">8m3</strain>
    </source>
</reference>
<protein>
    <submittedName>
        <fullName evidence="1">Uncharacterized protein</fullName>
    </submittedName>
</protein>
<evidence type="ECO:0000313" key="2">
    <source>
        <dbReference type="Proteomes" id="UP000076476"/>
    </source>
</evidence>
<organism evidence="1 2">
    <name type="scientific">Aeribacillus pallidus</name>
    <dbReference type="NCBI Taxonomy" id="33936"/>
    <lineage>
        <taxon>Bacteria</taxon>
        <taxon>Bacillati</taxon>
        <taxon>Bacillota</taxon>
        <taxon>Bacilli</taxon>
        <taxon>Bacillales</taxon>
        <taxon>Bacillaceae</taxon>
        <taxon>Aeribacillus</taxon>
    </lineage>
</organism>
<proteinExistence type="predicted"/>
<accession>A0A165WMV1</accession>
<sequence length="61" mass="6935">MAIALHENSPHNSYRLLNEFVNKKDLNIAAGHPPSTTYGDLTIRRLSESGKGHKNLFRFKK</sequence>
<name>A0A165WMV1_9BACI</name>